<evidence type="ECO:0000259" key="1">
    <source>
        <dbReference type="PROSITE" id="PS51186"/>
    </source>
</evidence>
<dbReference type="PROSITE" id="PS51186">
    <property type="entry name" value="GNAT"/>
    <property type="match status" value="1"/>
</dbReference>
<name>A0A246F369_PSENT</name>
<dbReference type="SUPFAM" id="SSF55729">
    <property type="entry name" value="Acyl-CoA N-acyltransferases (Nat)"/>
    <property type="match status" value="1"/>
</dbReference>
<feature type="domain" description="N-acetyltransferase" evidence="1">
    <location>
        <begin position="51"/>
        <end position="189"/>
    </location>
</feature>
<proteinExistence type="predicted"/>
<sequence length="747" mass="83848">MRALQTMEVTSVSLPRQITEEGMEIKQLNVPKSMLMPYQNLELVEFAMEYVVLKQFDEVVDYVKQVSAIADKNKDSFGFLSNSAYEQMAAKGQLWIALNSSDELKGYLLFGGKMPSLKVFQIYACKSAKGDGVGKLLIDELKKFARDRNYHSISARVASDLPANRFWEKHGFSVHRQVKGGETTKRTINIRGYSLDDNDLFGVINKEKAGVQPIGPVLTRPIYALDVNLIIDVFKARPGHQKVLKLMQIGFQGEFTICITPEFKRELERHSANFSDDPVLRVSQAFPVLDIDYETTAIVESLRSIVFPSRSATRKSALNDESDLIHLAYCISAKIGGFITREKALLRACEEIKDRYQVSILSPDEIVFEEDETKSTFNSPSADLSISNTTITEEIKNFLFSYSAPSVVTDLLTPASPVRAATSVYEARVDGQLLGVYFSQKPTKSNSAVIAALYIDETIPQSTAAIDHFLEMALRSKSKFSYRLDLYIGNDQDLTAETLLKKGFIRSDDHYLKIVCSNFLDSKNWGRFSKDVKSLCGFSIPEKLPLKKELQNTGVCLSDTNSKFQAFSWFDFETLIAPRFILTADRDCMLVPIRENFANGLIGNVKNQLSLLSSHEQTLLLEKAYFRSPVKASQFKKGGIIAFYVSGTKSIQELIGFARITYSDIITIDEATIKLARQGVLSRDELASISDNGKIHVFTFDNFLEFDNRISFPRAKKLGLISNANLVSPEKIEIEQLKTLIGEAFNE</sequence>
<dbReference type="Proteomes" id="UP000198145">
    <property type="component" value="Unassembled WGS sequence"/>
</dbReference>
<evidence type="ECO:0000313" key="3">
    <source>
        <dbReference type="Proteomes" id="UP000198145"/>
    </source>
</evidence>
<dbReference type="InterPro" id="IPR029060">
    <property type="entry name" value="PIN-like_dom_sf"/>
</dbReference>
<protein>
    <recommendedName>
        <fullName evidence="1">N-acetyltransferase domain-containing protein</fullName>
    </recommendedName>
</protein>
<comment type="caution">
    <text evidence="2">The sequence shown here is derived from an EMBL/GenBank/DDBJ whole genome shotgun (WGS) entry which is preliminary data.</text>
</comment>
<dbReference type="EMBL" id="NJBA01000017">
    <property type="protein sequence ID" value="OWP47462.1"/>
    <property type="molecule type" value="Genomic_DNA"/>
</dbReference>
<dbReference type="AlphaFoldDB" id="A0A246F369"/>
<dbReference type="Gene3D" id="3.40.630.30">
    <property type="match status" value="1"/>
</dbReference>
<dbReference type="SUPFAM" id="SSF88723">
    <property type="entry name" value="PIN domain-like"/>
    <property type="match status" value="1"/>
</dbReference>
<dbReference type="GO" id="GO:0016747">
    <property type="term" value="F:acyltransferase activity, transferring groups other than amino-acyl groups"/>
    <property type="evidence" value="ECO:0007669"/>
    <property type="project" value="InterPro"/>
</dbReference>
<dbReference type="InterPro" id="IPR000182">
    <property type="entry name" value="GNAT_dom"/>
</dbReference>
<evidence type="ECO:0000313" key="2">
    <source>
        <dbReference type="EMBL" id="OWP47462.1"/>
    </source>
</evidence>
<dbReference type="Pfam" id="PF13673">
    <property type="entry name" value="Acetyltransf_10"/>
    <property type="match status" value="1"/>
</dbReference>
<gene>
    <name evidence="2" type="ORF">CEG18_28610</name>
</gene>
<accession>A0A246F369</accession>
<organism evidence="2 3">
    <name type="scientific">Pseudomonas nitroreducens</name>
    <dbReference type="NCBI Taxonomy" id="46680"/>
    <lineage>
        <taxon>Bacteria</taxon>
        <taxon>Pseudomonadati</taxon>
        <taxon>Pseudomonadota</taxon>
        <taxon>Gammaproteobacteria</taxon>
        <taxon>Pseudomonadales</taxon>
        <taxon>Pseudomonadaceae</taxon>
        <taxon>Pseudomonas</taxon>
    </lineage>
</organism>
<dbReference type="InterPro" id="IPR016181">
    <property type="entry name" value="Acyl_CoA_acyltransferase"/>
</dbReference>
<reference evidence="2 3" key="1">
    <citation type="submission" date="2017-06" db="EMBL/GenBank/DDBJ databases">
        <title>Draft genome of Pseudomonas nitroreducens DF05.</title>
        <authorList>
            <person name="Iyer R."/>
        </authorList>
    </citation>
    <scope>NUCLEOTIDE SEQUENCE [LARGE SCALE GENOMIC DNA]</scope>
    <source>
        <strain evidence="2 3">DF05</strain>
    </source>
</reference>